<dbReference type="Proteomes" id="UP001451571">
    <property type="component" value="Chromosome"/>
</dbReference>
<evidence type="ECO:0000256" key="1">
    <source>
        <dbReference type="SAM" id="MobiDB-lite"/>
    </source>
</evidence>
<name>A0ABZ3ESG1_9FIRM</name>
<feature type="region of interest" description="Disordered" evidence="1">
    <location>
        <begin position="105"/>
        <end position="124"/>
    </location>
</feature>
<evidence type="ECO:0000313" key="2">
    <source>
        <dbReference type="EMBL" id="XAH73164.1"/>
    </source>
</evidence>
<gene>
    <name evidence="2" type="ORF">V6984_16870</name>
</gene>
<feature type="compositionally biased region" description="Polar residues" evidence="1">
    <location>
        <begin position="105"/>
        <end position="122"/>
    </location>
</feature>
<organism evidence="2 3">
    <name type="scientific">Kineothrix sedimenti</name>
    <dbReference type="NCBI Taxonomy" id="3123317"/>
    <lineage>
        <taxon>Bacteria</taxon>
        <taxon>Bacillati</taxon>
        <taxon>Bacillota</taxon>
        <taxon>Clostridia</taxon>
        <taxon>Lachnospirales</taxon>
        <taxon>Lachnospiraceae</taxon>
        <taxon>Kineothrix</taxon>
    </lineage>
</organism>
<dbReference type="EMBL" id="CP146256">
    <property type="protein sequence ID" value="XAH73164.1"/>
    <property type="molecule type" value="Genomic_DNA"/>
</dbReference>
<sequence length="251" mass="29015">MNYLSEIKAFYDRLELNPLPSPAIALWHALMSIANKTGWQQEFTVAVSVLMLKSGLNAQAIKRARNRLEQDGYIKWKSRGGNQSASYHVNSLVVQNDTKNVPQFVPQSDPQTVPQCEPQSVPINKDKHKQNKNIITPISPPRKFEEFYSCYPRPDNRFETEKEYALASSIFSEDDLIIAAKNYSKHCKILGTQEQFITMSHNWLKKADFEKYLPGKYKKPTAPAKKENAFNQFEQHDYDFKALEEQLLKIR</sequence>
<evidence type="ECO:0000313" key="3">
    <source>
        <dbReference type="Proteomes" id="UP001451571"/>
    </source>
</evidence>
<dbReference type="RefSeq" id="WP_342756771.1">
    <property type="nucleotide sequence ID" value="NZ_CP146256.1"/>
</dbReference>
<accession>A0ABZ3ESG1</accession>
<protein>
    <recommendedName>
        <fullName evidence="4">Helix-turn-helix protein</fullName>
    </recommendedName>
</protein>
<evidence type="ECO:0008006" key="4">
    <source>
        <dbReference type="Google" id="ProtNLM"/>
    </source>
</evidence>
<keyword evidence="3" id="KW-1185">Reference proteome</keyword>
<reference evidence="2 3" key="1">
    <citation type="submission" date="2024-02" db="EMBL/GenBank/DDBJ databases">
        <title>Bacterial strain from lacustrine sediment.</title>
        <authorList>
            <person name="Petit C."/>
            <person name="Fadhlaoui K."/>
        </authorList>
    </citation>
    <scope>NUCLEOTIDE SEQUENCE [LARGE SCALE GENOMIC DNA]</scope>
    <source>
        <strain evidence="2 3">IPX-CK</strain>
    </source>
</reference>
<proteinExistence type="predicted"/>